<keyword evidence="1" id="KW-1133">Transmembrane helix</keyword>
<sequence>MSEVGQRLVRVFWAVDRFLGGERPPTRAQKFAARHPVLLALLTGTVWAAYFLLLPGVQRSDFVIAPVGSFLLGGIFGLTALYERLRQRRLRRLGLWDGS</sequence>
<dbReference type="OrthoDB" id="4248351at2"/>
<dbReference type="EMBL" id="FONR01000003">
    <property type="protein sequence ID" value="SFF04957.1"/>
    <property type="molecule type" value="Genomic_DNA"/>
</dbReference>
<proteinExistence type="predicted"/>
<dbReference type="AlphaFoldDB" id="A0A1I2FJQ8"/>
<accession>A0A1I2FJQ8</accession>
<protein>
    <submittedName>
        <fullName evidence="2">Uncharacterized protein</fullName>
    </submittedName>
</protein>
<evidence type="ECO:0000313" key="3">
    <source>
        <dbReference type="Proteomes" id="UP000181942"/>
    </source>
</evidence>
<evidence type="ECO:0000256" key="1">
    <source>
        <dbReference type="SAM" id="Phobius"/>
    </source>
</evidence>
<keyword evidence="1" id="KW-0812">Transmembrane</keyword>
<reference evidence="2 3" key="1">
    <citation type="submission" date="2016-10" db="EMBL/GenBank/DDBJ databases">
        <authorList>
            <person name="de Groot N.N."/>
        </authorList>
    </citation>
    <scope>NUCLEOTIDE SEQUENCE [LARGE SCALE GENOMIC DNA]</scope>
    <source>
        <strain evidence="2 3">OK461</strain>
    </source>
</reference>
<dbReference type="RefSeq" id="WP_075027259.1">
    <property type="nucleotide sequence ID" value="NZ_FONR01000003.1"/>
</dbReference>
<feature type="transmembrane region" description="Helical" evidence="1">
    <location>
        <begin position="37"/>
        <end position="57"/>
    </location>
</feature>
<keyword evidence="1" id="KW-0472">Membrane</keyword>
<gene>
    <name evidence="2" type="ORF">SAMN02787118_103483</name>
</gene>
<name>A0A1I2FJQ8_9ACTN</name>
<dbReference type="Proteomes" id="UP000181942">
    <property type="component" value="Unassembled WGS sequence"/>
</dbReference>
<feature type="transmembrane region" description="Helical" evidence="1">
    <location>
        <begin position="63"/>
        <end position="82"/>
    </location>
</feature>
<organism evidence="2 3">
    <name type="scientific">Streptomyces mirabilis</name>
    <dbReference type="NCBI Taxonomy" id="68239"/>
    <lineage>
        <taxon>Bacteria</taxon>
        <taxon>Bacillati</taxon>
        <taxon>Actinomycetota</taxon>
        <taxon>Actinomycetes</taxon>
        <taxon>Kitasatosporales</taxon>
        <taxon>Streptomycetaceae</taxon>
        <taxon>Streptomyces</taxon>
    </lineage>
</organism>
<evidence type="ECO:0000313" key="2">
    <source>
        <dbReference type="EMBL" id="SFF04957.1"/>
    </source>
</evidence>